<evidence type="ECO:0000313" key="2">
    <source>
        <dbReference type="Proteomes" id="UP000054375"/>
    </source>
</evidence>
<dbReference type="AlphaFoldDB" id="A0A101RND7"/>
<evidence type="ECO:0000313" key="1">
    <source>
        <dbReference type="EMBL" id="KUN58714.1"/>
    </source>
</evidence>
<proteinExistence type="predicted"/>
<reference evidence="1 2" key="1">
    <citation type="submission" date="2015-10" db="EMBL/GenBank/DDBJ databases">
        <title>Draft genome sequence of Streptomyces griseorubiginosus DSM 40469, type strain for the species Streptomyces griseorubiginosus.</title>
        <authorList>
            <person name="Ruckert C."/>
            <person name="Winkler A."/>
            <person name="Kalinowski J."/>
            <person name="Kampfer P."/>
            <person name="Glaeser S."/>
        </authorList>
    </citation>
    <scope>NUCLEOTIDE SEQUENCE [LARGE SCALE GENOMIC DNA]</scope>
    <source>
        <strain evidence="1 2">DSM 40469</strain>
    </source>
</reference>
<gene>
    <name evidence="1" type="ORF">AQJ54_40780</name>
</gene>
<accession>A0A101RND7</accession>
<sequence length="65" mass="6879">MRLVVAVTWALGTGRMPDACRASAAQRNLVNRVIGQPYHCLKQGTAYDESLAFGISASEAVVDAA</sequence>
<keyword evidence="2" id="KW-1185">Reference proteome</keyword>
<name>A0A101RND7_9ACTN</name>
<comment type="caution">
    <text evidence="1">The sequence shown here is derived from an EMBL/GenBank/DDBJ whole genome shotgun (WGS) entry which is preliminary data.</text>
</comment>
<organism evidence="1 2">
    <name type="scientific">Streptomyces griseorubiginosus</name>
    <dbReference type="NCBI Taxonomy" id="67304"/>
    <lineage>
        <taxon>Bacteria</taxon>
        <taxon>Bacillati</taxon>
        <taxon>Actinomycetota</taxon>
        <taxon>Actinomycetes</taxon>
        <taxon>Kitasatosporales</taxon>
        <taxon>Streptomycetaceae</taxon>
        <taxon>Streptomyces</taxon>
    </lineage>
</organism>
<protein>
    <submittedName>
        <fullName evidence="1">Uncharacterized protein</fullName>
    </submittedName>
</protein>
<dbReference type="EMBL" id="LMWV01000044">
    <property type="protein sequence ID" value="KUN58714.1"/>
    <property type="molecule type" value="Genomic_DNA"/>
</dbReference>
<dbReference type="Proteomes" id="UP000054375">
    <property type="component" value="Unassembled WGS sequence"/>
</dbReference>